<dbReference type="Proteomes" id="UP000530660">
    <property type="component" value="Unassembled WGS sequence"/>
</dbReference>
<evidence type="ECO:0000313" key="10">
    <source>
        <dbReference type="EMBL" id="KAF6004497.1"/>
    </source>
</evidence>
<protein>
    <recommendedName>
        <fullName evidence="3 8">Beta-amylase</fullName>
        <ecNumber evidence="3 8">3.2.1.2</ecNumber>
    </recommendedName>
</protein>
<evidence type="ECO:0000256" key="6">
    <source>
        <dbReference type="ARBA" id="ARBA00023295"/>
    </source>
</evidence>
<dbReference type="AlphaFoldDB" id="A0A7J7IPN6"/>
<dbReference type="PROSITE" id="PS00506">
    <property type="entry name" value="BETA_AMYLASE_1"/>
    <property type="match status" value="1"/>
</dbReference>
<dbReference type="OrthoDB" id="1660156at2759"/>
<organism evidence="10 11">
    <name type="scientific">Cyanidiococcus yangmingshanensis</name>
    <dbReference type="NCBI Taxonomy" id="2690220"/>
    <lineage>
        <taxon>Eukaryota</taxon>
        <taxon>Rhodophyta</taxon>
        <taxon>Bangiophyceae</taxon>
        <taxon>Cyanidiales</taxon>
        <taxon>Cyanidiaceae</taxon>
        <taxon>Cyanidiococcus</taxon>
    </lineage>
</organism>
<evidence type="ECO:0000256" key="2">
    <source>
        <dbReference type="ARBA" id="ARBA00005652"/>
    </source>
</evidence>
<dbReference type="PRINTS" id="PR00750">
    <property type="entry name" value="BETAAMYLASE"/>
</dbReference>
<accession>A0A7J7IPN6</accession>
<gene>
    <name evidence="10" type="ORF">F1559_003223</name>
</gene>
<dbReference type="SUPFAM" id="SSF51445">
    <property type="entry name" value="(Trans)glycosidases"/>
    <property type="match status" value="2"/>
</dbReference>
<reference evidence="10 11" key="1">
    <citation type="journal article" date="2020" name="J. Phycol.">
        <title>Comparative genome analysis reveals Cyanidiococcus gen. nov., a new extremophilic red algal genus sister to Cyanidioschyzon (Cyanidioschyzonaceae, Rhodophyta).</title>
        <authorList>
            <person name="Liu S.-L."/>
            <person name="Chiang Y.-R."/>
            <person name="Yoon H.S."/>
            <person name="Fu H.-Y."/>
        </authorList>
    </citation>
    <scope>NUCLEOTIDE SEQUENCE [LARGE SCALE GENOMIC DNA]</scope>
    <source>
        <strain evidence="10 11">THAL066</strain>
    </source>
</reference>
<keyword evidence="5 8" id="KW-0119">Carbohydrate metabolism</keyword>
<dbReference type="PANTHER" id="PTHR31352:SF40">
    <property type="entry name" value="BETA-AMYLASE 6"/>
    <property type="match status" value="1"/>
</dbReference>
<comment type="catalytic activity">
    <reaction evidence="1 8">
        <text>Hydrolysis of (1-&gt;4)-alpha-D-glucosidic linkages in polysaccharides so as to remove successive maltose units from the non-reducing ends of the chains.</text>
        <dbReference type="EC" id="3.2.1.2"/>
    </reaction>
</comment>
<dbReference type="InterPro" id="IPR017853">
    <property type="entry name" value="GH"/>
</dbReference>
<dbReference type="Pfam" id="PF01373">
    <property type="entry name" value="Glyco_hydro_14"/>
    <property type="match status" value="2"/>
</dbReference>
<proteinExistence type="inferred from homology"/>
<evidence type="ECO:0000256" key="9">
    <source>
        <dbReference type="SAM" id="MobiDB-lite"/>
    </source>
</evidence>
<dbReference type="InterPro" id="IPR018238">
    <property type="entry name" value="Glyco_hydro_14_CS"/>
</dbReference>
<evidence type="ECO:0000256" key="1">
    <source>
        <dbReference type="ARBA" id="ARBA00000546"/>
    </source>
</evidence>
<keyword evidence="11" id="KW-1185">Reference proteome</keyword>
<keyword evidence="4 8" id="KW-0378">Hydrolase</keyword>
<feature type="region of interest" description="Disordered" evidence="9">
    <location>
        <begin position="158"/>
        <end position="195"/>
    </location>
</feature>
<comment type="caution">
    <text evidence="10">The sequence shown here is derived from an EMBL/GenBank/DDBJ whole genome shotgun (WGS) entry which is preliminary data.</text>
</comment>
<dbReference type="PANTHER" id="PTHR31352">
    <property type="entry name" value="BETA-AMYLASE 1, CHLOROPLASTIC"/>
    <property type="match status" value="1"/>
</dbReference>
<feature type="compositionally biased region" description="Low complexity" evidence="9">
    <location>
        <begin position="159"/>
        <end position="174"/>
    </location>
</feature>
<name>A0A7J7IPN6_9RHOD</name>
<evidence type="ECO:0000256" key="8">
    <source>
        <dbReference type="RuleBase" id="RU000509"/>
    </source>
</evidence>
<evidence type="ECO:0000313" key="11">
    <source>
        <dbReference type="Proteomes" id="UP000530660"/>
    </source>
</evidence>
<evidence type="ECO:0000256" key="4">
    <source>
        <dbReference type="ARBA" id="ARBA00022801"/>
    </source>
</evidence>
<dbReference type="EMBL" id="VWRR01000003">
    <property type="protein sequence ID" value="KAF6004497.1"/>
    <property type="molecule type" value="Genomic_DNA"/>
</dbReference>
<sequence>MRGWNILRSFSRVVESVPVYVMLPLEFPTMDENECRKLIEQTIPHVAGATKCAGFMVDLWWGLCEQDPRKYAWCEDRYRSLFSMCQRLGVKCQVVLGFHKCGGNVGDSVTYELPSWVLKRARELREKEDTVILYMDRHGYMSEEYISCGADEEKLFPVTSTGTGTQHTTSSDDSAQQGTEPEPAGGSDTAVSSTATEMRSPLDCYEEFMRAFAKDFGDEFFGTVIHEIHIGMGPASELRYPSYPLTDGKWKFPGIGEFQCYDTFLMKDLEQALAKQHFSEEQIRKCIPPRDTAGSYCDSPDQSEFFRSLYATPEGRFFLKWYGNKLLEHGERLLIIANTCFHQYVSDRRVRLGVKVAGIHWWFKTPSHAAEMTAGYYHTADDSWTMYDGIAALLRKHGFIWNFTCYEMRDSEQRMAKCSPEGLVNRVRIAAQKHGVALAAENALPRYDRKAYKQIVAQAKPSSWGVSLPFGKKAESRKTLCGFTYLRLGPDLMQANNLREFANFVGWMQGTK</sequence>
<comment type="similarity">
    <text evidence="2 8">Belongs to the glycosyl hydrolase 14 family.</text>
</comment>
<dbReference type="EC" id="3.2.1.2" evidence="3 8"/>
<evidence type="ECO:0000256" key="7">
    <source>
        <dbReference type="ARBA" id="ARBA00023326"/>
    </source>
</evidence>
<dbReference type="GO" id="GO:0000272">
    <property type="term" value="P:polysaccharide catabolic process"/>
    <property type="evidence" value="ECO:0007669"/>
    <property type="project" value="UniProtKB-KW"/>
</dbReference>
<keyword evidence="6 8" id="KW-0326">Glycosidase</keyword>
<dbReference type="GO" id="GO:0016161">
    <property type="term" value="F:beta-amylase activity"/>
    <property type="evidence" value="ECO:0007669"/>
    <property type="project" value="UniProtKB-EC"/>
</dbReference>
<dbReference type="Gene3D" id="3.20.20.80">
    <property type="entry name" value="Glycosidases"/>
    <property type="match status" value="1"/>
</dbReference>
<evidence type="ECO:0000256" key="3">
    <source>
        <dbReference type="ARBA" id="ARBA00012594"/>
    </source>
</evidence>
<keyword evidence="7 8" id="KW-0624">Polysaccharide degradation</keyword>
<dbReference type="InterPro" id="IPR001554">
    <property type="entry name" value="Glyco_hydro_14"/>
</dbReference>
<evidence type="ECO:0000256" key="5">
    <source>
        <dbReference type="ARBA" id="ARBA00023277"/>
    </source>
</evidence>